<dbReference type="EMBL" id="CP013118">
    <property type="protein sequence ID" value="ALO14001.1"/>
    <property type="molecule type" value="Genomic_DNA"/>
</dbReference>
<feature type="transmembrane region" description="Helical" evidence="5">
    <location>
        <begin position="110"/>
        <end position="129"/>
    </location>
</feature>
<evidence type="ECO:0000256" key="5">
    <source>
        <dbReference type="SAM" id="Phobius"/>
    </source>
</evidence>
<dbReference type="GO" id="GO:0004252">
    <property type="term" value="F:serine-type endopeptidase activity"/>
    <property type="evidence" value="ECO:0007669"/>
    <property type="project" value="InterPro"/>
</dbReference>
<evidence type="ECO:0000313" key="7">
    <source>
        <dbReference type="EMBL" id="ALO14001.1"/>
    </source>
</evidence>
<dbReference type="KEGG" id="blq:L21SP5_00322"/>
<dbReference type="PANTHER" id="PTHR43731:SF9">
    <property type="entry name" value="SLR1461 PROTEIN"/>
    <property type="match status" value="1"/>
</dbReference>
<dbReference type="RefSeq" id="WP_057951592.1">
    <property type="nucleotide sequence ID" value="NZ_CP013118.1"/>
</dbReference>
<evidence type="ECO:0000259" key="6">
    <source>
        <dbReference type="Pfam" id="PF01694"/>
    </source>
</evidence>
<accession>A0A0S2HVC1</accession>
<feature type="transmembrane region" description="Helical" evidence="5">
    <location>
        <begin position="12"/>
        <end position="34"/>
    </location>
</feature>
<keyword evidence="2 5" id="KW-0812">Transmembrane</keyword>
<evidence type="ECO:0000256" key="3">
    <source>
        <dbReference type="ARBA" id="ARBA00022989"/>
    </source>
</evidence>
<keyword evidence="3 5" id="KW-1133">Transmembrane helix</keyword>
<dbReference type="InterPro" id="IPR035952">
    <property type="entry name" value="Rhomboid-like_sf"/>
</dbReference>
<comment type="subcellular location">
    <subcellularLocation>
        <location evidence="1">Membrane</location>
        <topology evidence="1">Multi-pass membrane protein</topology>
    </subcellularLocation>
</comment>
<dbReference type="STRING" id="1307839.L21SP5_00322"/>
<reference evidence="7 8" key="1">
    <citation type="submission" date="2015-11" db="EMBL/GenBank/DDBJ databases">
        <title>Description and complete genome sequence of a novel strain predominating in hypersaline microbial mats and representing a new family of the Bacteriodetes phylum.</title>
        <authorList>
            <person name="Spring S."/>
            <person name="Bunk B."/>
            <person name="Sproer C."/>
            <person name="Klenk H.-P."/>
        </authorList>
    </citation>
    <scope>NUCLEOTIDE SEQUENCE [LARGE SCALE GENOMIC DNA]</scope>
    <source>
        <strain evidence="7 8">L21-Spi-D4</strain>
    </source>
</reference>
<evidence type="ECO:0000256" key="4">
    <source>
        <dbReference type="ARBA" id="ARBA00023136"/>
    </source>
</evidence>
<feature type="transmembrane region" description="Helical" evidence="5">
    <location>
        <begin position="136"/>
        <end position="154"/>
    </location>
</feature>
<dbReference type="InterPro" id="IPR022764">
    <property type="entry name" value="Peptidase_S54_rhomboid_dom"/>
</dbReference>
<dbReference type="Pfam" id="PF01694">
    <property type="entry name" value="Rhomboid"/>
    <property type="match status" value="1"/>
</dbReference>
<feature type="transmembrane region" description="Helical" evidence="5">
    <location>
        <begin position="160"/>
        <end position="179"/>
    </location>
</feature>
<name>A0A0S2HVC1_9BACT</name>
<dbReference type="Gene3D" id="1.20.1540.10">
    <property type="entry name" value="Rhomboid-like"/>
    <property type="match status" value="1"/>
</dbReference>
<feature type="transmembrane region" description="Helical" evidence="5">
    <location>
        <begin position="85"/>
        <end position="104"/>
    </location>
</feature>
<evidence type="ECO:0000313" key="8">
    <source>
        <dbReference type="Proteomes" id="UP000064893"/>
    </source>
</evidence>
<dbReference type="InterPro" id="IPR050925">
    <property type="entry name" value="Rhomboid_protease_S54"/>
</dbReference>
<evidence type="ECO:0000256" key="2">
    <source>
        <dbReference type="ARBA" id="ARBA00022692"/>
    </source>
</evidence>
<feature type="domain" description="Peptidase S54 rhomboid" evidence="6">
    <location>
        <begin position="50"/>
        <end position="180"/>
    </location>
</feature>
<evidence type="ECO:0000256" key="1">
    <source>
        <dbReference type="ARBA" id="ARBA00004141"/>
    </source>
</evidence>
<gene>
    <name evidence="7" type="ORF">L21SP5_00322</name>
</gene>
<protein>
    <submittedName>
        <fullName evidence="7">Rhombosortase</fullName>
    </submittedName>
</protein>
<dbReference type="Proteomes" id="UP000064893">
    <property type="component" value="Chromosome"/>
</dbReference>
<dbReference type="GO" id="GO:0016020">
    <property type="term" value="C:membrane"/>
    <property type="evidence" value="ECO:0007669"/>
    <property type="project" value="UniProtKB-SubCell"/>
</dbReference>
<sequence length="190" mass="20687">MRKQALLKALKISLILLGVIWVVYIADLLVPYNFNHSGIVPRSVNGLKGIFLSPFIHASLIHILSNTLPLLVLTFLLFAFYPKQAWFVILLSIVLGGIAVWLLARPAAHVGASGLIYALAAFLVTAGFLARSFTSLIVSVLVVALYGGLVWGVFPSRPWISWEGHLFGAAAGVLLAFLLKKNIQKQDQAK</sequence>
<dbReference type="OrthoDB" id="465874at2"/>
<organism evidence="7 8">
    <name type="scientific">Salinivirga cyanobacteriivorans</name>
    <dbReference type="NCBI Taxonomy" id="1307839"/>
    <lineage>
        <taxon>Bacteria</taxon>
        <taxon>Pseudomonadati</taxon>
        <taxon>Bacteroidota</taxon>
        <taxon>Bacteroidia</taxon>
        <taxon>Bacteroidales</taxon>
        <taxon>Salinivirgaceae</taxon>
        <taxon>Salinivirga</taxon>
    </lineage>
</organism>
<dbReference type="PANTHER" id="PTHR43731">
    <property type="entry name" value="RHOMBOID PROTEASE"/>
    <property type="match status" value="1"/>
</dbReference>
<dbReference type="SUPFAM" id="SSF144091">
    <property type="entry name" value="Rhomboid-like"/>
    <property type="match status" value="1"/>
</dbReference>
<proteinExistence type="predicted"/>
<keyword evidence="4 5" id="KW-0472">Membrane</keyword>
<dbReference type="AlphaFoldDB" id="A0A0S2HVC1"/>
<feature type="transmembrane region" description="Helical" evidence="5">
    <location>
        <begin position="54"/>
        <end position="78"/>
    </location>
</feature>
<keyword evidence="8" id="KW-1185">Reference proteome</keyword>